<accession>A0A841JBL5</accession>
<organism evidence="8 9">
    <name type="scientific">Mucilaginibacter lappiensis</name>
    <dbReference type="NCBI Taxonomy" id="354630"/>
    <lineage>
        <taxon>Bacteria</taxon>
        <taxon>Pseudomonadati</taxon>
        <taxon>Bacteroidota</taxon>
        <taxon>Sphingobacteriia</taxon>
        <taxon>Sphingobacteriales</taxon>
        <taxon>Sphingobacteriaceae</taxon>
        <taxon>Mucilaginibacter</taxon>
    </lineage>
</organism>
<gene>
    <name evidence="8" type="ORF">HDF22_001850</name>
</gene>
<dbReference type="PANTHER" id="PTHR11999">
    <property type="entry name" value="GROUP II PYRIDOXAL-5-PHOSPHATE DECARBOXYLASE"/>
    <property type="match status" value="1"/>
</dbReference>
<dbReference type="InterPro" id="IPR010977">
    <property type="entry name" value="Aromatic_deC"/>
</dbReference>
<dbReference type="Gene3D" id="3.90.1150.10">
    <property type="entry name" value="Aspartate Aminotransferase, domain 1"/>
    <property type="match status" value="1"/>
</dbReference>
<dbReference type="GO" id="GO:0030170">
    <property type="term" value="F:pyridoxal phosphate binding"/>
    <property type="evidence" value="ECO:0007669"/>
    <property type="project" value="InterPro"/>
</dbReference>
<dbReference type="PANTHER" id="PTHR11999:SF70">
    <property type="entry name" value="MIP05841P"/>
    <property type="match status" value="1"/>
</dbReference>
<sequence>MHNTLQNDLDNLDYLLSLTKDKAAAYLNDINDKPVSINNVQGTIPINLPENGIGLEDTIKAFYEQHQDKIVASSGPRYWGFVTGGTTPAAIAGDWLSAVFDQNPQGLKGAGDVSANIELQTINWLIQLFGLPSYFKGGFVTGATMSNFTSLAIARQWAGKQKGVDIAREGIKTEIRILTATPHSSAIKSLAMLGLGSSNIIAIKTADGNREAMDTADLEVKLLENKDFPVIVISSAGTVNTVDFDDMQAISDLQKRHTFYWHIDAAFGAFAACSEKYSHLLNGWQFADSITVDCHKWLNVPYDSAIYLVNEKHSALQLQTFQNSNAPYLGDPATDFSFLNFGPENSRRLRALPAWFALQAYGRNGFGWIVENNIALANQFAQLLEEKTIFKLTAPVRLNVVCFSIADEENRSGKLALVLEKLKSSGKLFISPTSYKGIPCLRAAFVNWRTTDEDILIAIDELIKAS</sequence>
<comment type="similarity">
    <text evidence="2 7">Belongs to the group II decarboxylase family.</text>
</comment>
<dbReference type="PRINTS" id="PR00800">
    <property type="entry name" value="YHDCRBOXLASE"/>
</dbReference>
<dbReference type="Gene3D" id="3.40.640.10">
    <property type="entry name" value="Type I PLP-dependent aspartate aminotransferase-like (Major domain)"/>
    <property type="match status" value="1"/>
</dbReference>
<name>A0A841JBL5_9SPHI</name>
<evidence type="ECO:0000256" key="2">
    <source>
        <dbReference type="ARBA" id="ARBA00009533"/>
    </source>
</evidence>
<proteinExistence type="inferred from homology"/>
<dbReference type="SUPFAM" id="SSF53383">
    <property type="entry name" value="PLP-dependent transferases"/>
    <property type="match status" value="1"/>
</dbReference>
<keyword evidence="5 7" id="KW-0456">Lyase</keyword>
<evidence type="ECO:0000256" key="3">
    <source>
        <dbReference type="ARBA" id="ARBA00022793"/>
    </source>
</evidence>
<evidence type="ECO:0000256" key="1">
    <source>
        <dbReference type="ARBA" id="ARBA00001933"/>
    </source>
</evidence>
<dbReference type="GO" id="GO:0016831">
    <property type="term" value="F:carboxy-lyase activity"/>
    <property type="evidence" value="ECO:0007669"/>
    <property type="project" value="UniProtKB-KW"/>
</dbReference>
<feature type="modified residue" description="N6-(pyridoxal phosphate)lysine" evidence="6">
    <location>
        <position position="296"/>
    </location>
</feature>
<dbReference type="GO" id="GO:0019752">
    <property type="term" value="P:carboxylic acid metabolic process"/>
    <property type="evidence" value="ECO:0007669"/>
    <property type="project" value="InterPro"/>
</dbReference>
<evidence type="ECO:0000256" key="5">
    <source>
        <dbReference type="ARBA" id="ARBA00023239"/>
    </source>
</evidence>
<dbReference type="EMBL" id="JACHCA010000004">
    <property type="protein sequence ID" value="MBB6127742.1"/>
    <property type="molecule type" value="Genomic_DNA"/>
</dbReference>
<keyword evidence="3" id="KW-0210">Decarboxylase</keyword>
<dbReference type="Pfam" id="PF00282">
    <property type="entry name" value="Pyridoxal_deC"/>
    <property type="match status" value="1"/>
</dbReference>
<evidence type="ECO:0000313" key="8">
    <source>
        <dbReference type="EMBL" id="MBB6127742.1"/>
    </source>
</evidence>
<protein>
    <submittedName>
        <fullName evidence="8">Glutamate/tyrosine decarboxylase-like PLP-dependent enzyme</fullName>
    </submittedName>
</protein>
<evidence type="ECO:0000256" key="4">
    <source>
        <dbReference type="ARBA" id="ARBA00022898"/>
    </source>
</evidence>
<evidence type="ECO:0000256" key="7">
    <source>
        <dbReference type="RuleBase" id="RU000382"/>
    </source>
</evidence>
<dbReference type="AlphaFoldDB" id="A0A841JBL5"/>
<dbReference type="InterPro" id="IPR015424">
    <property type="entry name" value="PyrdxlP-dep_Trfase"/>
</dbReference>
<evidence type="ECO:0000313" key="9">
    <source>
        <dbReference type="Proteomes" id="UP000548326"/>
    </source>
</evidence>
<dbReference type="InterPro" id="IPR015421">
    <property type="entry name" value="PyrdxlP-dep_Trfase_major"/>
</dbReference>
<dbReference type="RefSeq" id="WP_183587016.1">
    <property type="nucleotide sequence ID" value="NZ_JACHCA010000004.1"/>
</dbReference>
<evidence type="ECO:0000256" key="6">
    <source>
        <dbReference type="PIRSR" id="PIRSR602129-50"/>
    </source>
</evidence>
<comment type="caution">
    <text evidence="8">The sequence shown here is derived from an EMBL/GenBank/DDBJ whole genome shotgun (WGS) entry which is preliminary data.</text>
</comment>
<dbReference type="InterPro" id="IPR002129">
    <property type="entry name" value="PyrdxlP-dep_de-COase"/>
</dbReference>
<comment type="cofactor">
    <cofactor evidence="1 6 7">
        <name>pyridoxal 5'-phosphate</name>
        <dbReference type="ChEBI" id="CHEBI:597326"/>
    </cofactor>
</comment>
<reference evidence="8 9" key="1">
    <citation type="submission" date="2020-08" db="EMBL/GenBank/DDBJ databases">
        <title>Genomic Encyclopedia of Type Strains, Phase IV (KMG-V): Genome sequencing to study the core and pangenomes of soil and plant-associated prokaryotes.</title>
        <authorList>
            <person name="Whitman W."/>
        </authorList>
    </citation>
    <scope>NUCLEOTIDE SEQUENCE [LARGE SCALE GENOMIC DNA]</scope>
    <source>
        <strain evidence="8 9">MP601</strain>
    </source>
</reference>
<dbReference type="Proteomes" id="UP000548326">
    <property type="component" value="Unassembled WGS sequence"/>
</dbReference>
<dbReference type="GO" id="GO:0006520">
    <property type="term" value="P:amino acid metabolic process"/>
    <property type="evidence" value="ECO:0007669"/>
    <property type="project" value="InterPro"/>
</dbReference>
<keyword evidence="4 6" id="KW-0663">Pyridoxal phosphate</keyword>
<dbReference type="InterPro" id="IPR015422">
    <property type="entry name" value="PyrdxlP-dep_Trfase_small"/>
</dbReference>